<reference evidence="3" key="1">
    <citation type="submission" date="2022-11" db="UniProtKB">
        <authorList>
            <consortium name="WormBaseParasite"/>
        </authorList>
    </citation>
    <scope>IDENTIFICATION</scope>
</reference>
<protein>
    <submittedName>
        <fullName evidence="3">Uncharacterized protein</fullName>
    </submittedName>
</protein>
<name>A0A915HJT2_ROMCU</name>
<evidence type="ECO:0000313" key="2">
    <source>
        <dbReference type="Proteomes" id="UP000887565"/>
    </source>
</evidence>
<dbReference type="Proteomes" id="UP000887565">
    <property type="component" value="Unplaced"/>
</dbReference>
<dbReference type="AlphaFoldDB" id="A0A915HJT2"/>
<evidence type="ECO:0000313" key="3">
    <source>
        <dbReference type="WBParaSite" id="nRc.2.0.1.t01841-RA"/>
    </source>
</evidence>
<feature type="region of interest" description="Disordered" evidence="1">
    <location>
        <begin position="1"/>
        <end position="48"/>
    </location>
</feature>
<evidence type="ECO:0000256" key="1">
    <source>
        <dbReference type="SAM" id="MobiDB-lite"/>
    </source>
</evidence>
<sequence>MNRTTSTAQPRVVRRGTAQRNLSPKYLGISDPWSEKDRPTPPTLWPRYMCGLSQTTKAKAMKIHE</sequence>
<keyword evidence="2" id="KW-1185">Reference proteome</keyword>
<accession>A0A915HJT2</accession>
<dbReference type="WBParaSite" id="nRc.2.0.1.t01841-RA">
    <property type="protein sequence ID" value="nRc.2.0.1.t01841-RA"/>
    <property type="gene ID" value="nRc.2.0.1.g01841"/>
</dbReference>
<proteinExistence type="predicted"/>
<organism evidence="2 3">
    <name type="scientific">Romanomermis culicivorax</name>
    <name type="common">Nematode worm</name>
    <dbReference type="NCBI Taxonomy" id="13658"/>
    <lineage>
        <taxon>Eukaryota</taxon>
        <taxon>Metazoa</taxon>
        <taxon>Ecdysozoa</taxon>
        <taxon>Nematoda</taxon>
        <taxon>Enoplea</taxon>
        <taxon>Dorylaimia</taxon>
        <taxon>Mermithida</taxon>
        <taxon>Mermithoidea</taxon>
        <taxon>Mermithidae</taxon>
        <taxon>Romanomermis</taxon>
    </lineage>
</organism>